<proteinExistence type="inferred from homology"/>
<organism evidence="4 5">
    <name type="scientific">Streptomyces abyssalis</name>
    <dbReference type="NCBI Taxonomy" id="933944"/>
    <lineage>
        <taxon>Bacteria</taxon>
        <taxon>Bacillati</taxon>
        <taxon>Actinomycetota</taxon>
        <taxon>Actinomycetes</taxon>
        <taxon>Kitasatosporales</taxon>
        <taxon>Streptomycetaceae</taxon>
        <taxon>Streptomyces</taxon>
    </lineage>
</organism>
<dbReference type="PRINTS" id="PR00922">
    <property type="entry name" value="DADACBPTASE3"/>
</dbReference>
<dbReference type="Pfam" id="PF02113">
    <property type="entry name" value="Peptidase_S13"/>
    <property type="match status" value="2"/>
</dbReference>
<evidence type="ECO:0000256" key="2">
    <source>
        <dbReference type="ARBA" id="ARBA00022801"/>
    </source>
</evidence>
<dbReference type="NCBIfam" id="TIGR00666">
    <property type="entry name" value="PBP4"/>
    <property type="match status" value="1"/>
</dbReference>
<feature type="region of interest" description="Disordered" evidence="3">
    <location>
        <begin position="329"/>
        <end position="348"/>
    </location>
</feature>
<feature type="compositionally biased region" description="Basic and acidic residues" evidence="3">
    <location>
        <begin position="75"/>
        <end position="87"/>
    </location>
</feature>
<dbReference type="Proteomes" id="UP000176087">
    <property type="component" value="Unassembled WGS sequence"/>
</dbReference>
<dbReference type="GO" id="GO:0006508">
    <property type="term" value="P:proteolysis"/>
    <property type="evidence" value="ECO:0007669"/>
    <property type="project" value="InterPro"/>
</dbReference>
<evidence type="ECO:0000313" key="5">
    <source>
        <dbReference type="Proteomes" id="UP000176087"/>
    </source>
</evidence>
<feature type="region of interest" description="Disordered" evidence="3">
    <location>
        <begin position="113"/>
        <end position="137"/>
    </location>
</feature>
<gene>
    <name evidence="4" type="ORF">AN215_14240</name>
</gene>
<keyword evidence="5" id="KW-1185">Reference proteome</keyword>
<evidence type="ECO:0000256" key="1">
    <source>
        <dbReference type="ARBA" id="ARBA00006096"/>
    </source>
</evidence>
<dbReference type="RefSeq" id="WP_070009438.1">
    <property type="nucleotide sequence ID" value="NZ_LJGS01000036.1"/>
</dbReference>
<dbReference type="SUPFAM" id="SSF56601">
    <property type="entry name" value="beta-lactamase/transpeptidase-like"/>
    <property type="match status" value="1"/>
</dbReference>
<evidence type="ECO:0000313" key="4">
    <source>
        <dbReference type="EMBL" id="OEU90562.1"/>
    </source>
</evidence>
<dbReference type="PANTHER" id="PTHR30023">
    <property type="entry name" value="D-ALANYL-D-ALANINE CARBOXYPEPTIDASE"/>
    <property type="match status" value="1"/>
</dbReference>
<feature type="region of interest" description="Disordered" evidence="3">
    <location>
        <begin position="67"/>
        <end position="99"/>
    </location>
</feature>
<accession>A0A1E7JQK1</accession>
<dbReference type="InterPro" id="IPR012338">
    <property type="entry name" value="Beta-lactam/transpept-like"/>
</dbReference>
<reference evidence="4 5" key="1">
    <citation type="journal article" date="2016" name="Front. Microbiol.">
        <title>Comparative Genomics Analysis of Streptomyces Species Reveals Their Adaptation to the Marine Environment and Their Diversity at the Genomic Level.</title>
        <authorList>
            <person name="Tian X."/>
            <person name="Zhang Z."/>
            <person name="Yang T."/>
            <person name="Chen M."/>
            <person name="Li J."/>
            <person name="Chen F."/>
            <person name="Yang J."/>
            <person name="Li W."/>
            <person name="Zhang B."/>
            <person name="Zhang Z."/>
            <person name="Wu J."/>
            <person name="Zhang C."/>
            <person name="Long L."/>
            <person name="Xiao J."/>
        </authorList>
    </citation>
    <scope>NUCLEOTIDE SEQUENCE [LARGE SCALE GENOMIC DNA]</scope>
    <source>
        <strain evidence="4 5">SCSIO 10390</strain>
    </source>
</reference>
<dbReference type="EMBL" id="LJGT01000038">
    <property type="protein sequence ID" value="OEU90562.1"/>
    <property type="molecule type" value="Genomic_DNA"/>
</dbReference>
<keyword evidence="2" id="KW-0378">Hydrolase</keyword>
<dbReference type="InterPro" id="IPR000667">
    <property type="entry name" value="Peptidase_S13"/>
</dbReference>
<dbReference type="AlphaFoldDB" id="A0A1E7JQK1"/>
<dbReference type="GO" id="GO:0000270">
    <property type="term" value="P:peptidoglycan metabolic process"/>
    <property type="evidence" value="ECO:0007669"/>
    <property type="project" value="TreeGrafter"/>
</dbReference>
<comment type="similarity">
    <text evidence="1">Belongs to the peptidase S13 family.</text>
</comment>
<dbReference type="GO" id="GO:0004185">
    <property type="term" value="F:serine-type carboxypeptidase activity"/>
    <property type="evidence" value="ECO:0007669"/>
    <property type="project" value="InterPro"/>
</dbReference>
<evidence type="ECO:0000256" key="3">
    <source>
        <dbReference type="SAM" id="MobiDB-lite"/>
    </source>
</evidence>
<feature type="region of interest" description="Disordered" evidence="3">
    <location>
        <begin position="246"/>
        <end position="316"/>
    </location>
</feature>
<protein>
    <submittedName>
        <fullName evidence="4">D-alanyl-D-alanine carboxypeptidase</fullName>
    </submittedName>
</protein>
<dbReference type="PATRIC" id="fig|933944.5.peg.5932"/>
<dbReference type="OrthoDB" id="56883at2"/>
<name>A0A1E7JQK1_9ACTN</name>
<keyword evidence="4" id="KW-0645">Protease</keyword>
<dbReference type="PANTHER" id="PTHR30023:SF0">
    <property type="entry name" value="PENICILLIN-SENSITIVE CARBOXYPEPTIDASE A"/>
    <property type="match status" value="1"/>
</dbReference>
<keyword evidence="4" id="KW-0121">Carboxypeptidase</keyword>
<sequence>MRDTASGVRHTAIRAYRKVRARARRHGRRIRQHWRTATPQQRQTAGVTAGAAALGLVLAVTAVATSGPWDSGQRTAERSRAAAREGRSGGNHTGDAPRAPRVLAALDMEAVRGGAAGGGRDAKPSHGPGAAGVPPPSEAALADILEPLLKDGDLGKHRGVSVVDAATGRKLYGSKPRTAATPASTVKVATAAAALTALGADHRITTRVVRGKGEDEVVLVGGGDPTLSSGALDGLARDTARKLRGHDGGKISVRYDTSRYSGPLRHSIGTNDNLAPVSPLMVDEARLKGGSGSGDGQDGDAPAHGPAPRSTDPAEDAAEAFADALGEHGVDVDNEPKEAKAPGKAKELAAHRSAPVSALVERMLTYSDNDIAEALARQTALAAGEPASFKGAGKAVRRTLGKLDVPLKGARFADGSGLDRDGKVSPALLTSLLVRAADPGHAALRPVLTGMPVAHFTGTLDSRYGSDKGKQGAGLVRAKTGTLTGVHTLAGTVVDADGRLLAFAFMASGSTDGKGAQGSLDSLAAALANCGCRESPSGS</sequence>
<dbReference type="Gene3D" id="3.40.710.10">
    <property type="entry name" value="DD-peptidase/beta-lactamase superfamily"/>
    <property type="match status" value="2"/>
</dbReference>
<comment type="caution">
    <text evidence="4">The sequence shown here is derived from an EMBL/GenBank/DDBJ whole genome shotgun (WGS) entry which is preliminary data.</text>
</comment>
<dbReference type="STRING" id="933944.AN215_14240"/>